<reference evidence="1" key="1">
    <citation type="submission" date="2018-05" db="EMBL/GenBank/DDBJ databases">
        <authorList>
            <person name="Lanie J.A."/>
            <person name="Ng W.-L."/>
            <person name="Kazmierczak K.M."/>
            <person name="Andrzejewski T.M."/>
            <person name="Davidsen T.M."/>
            <person name="Wayne K.J."/>
            <person name="Tettelin H."/>
            <person name="Glass J.I."/>
            <person name="Rusch D."/>
            <person name="Podicherti R."/>
            <person name="Tsui H.-C.T."/>
            <person name="Winkler M.E."/>
        </authorList>
    </citation>
    <scope>NUCLEOTIDE SEQUENCE</scope>
</reference>
<proteinExistence type="predicted"/>
<evidence type="ECO:0000313" key="1">
    <source>
        <dbReference type="EMBL" id="SVD90251.1"/>
    </source>
</evidence>
<name>A0A382Z455_9ZZZZ</name>
<protein>
    <recommendedName>
        <fullName evidence="2">Uracil-DNA glycosylase-like domain-containing protein</fullName>
    </recommendedName>
</protein>
<organism evidence="1">
    <name type="scientific">marine metagenome</name>
    <dbReference type="NCBI Taxonomy" id="408172"/>
    <lineage>
        <taxon>unclassified sequences</taxon>
        <taxon>metagenomes</taxon>
        <taxon>ecological metagenomes</taxon>
    </lineage>
</organism>
<dbReference type="EMBL" id="UINC01180852">
    <property type="protein sequence ID" value="SVD90251.1"/>
    <property type="molecule type" value="Genomic_DNA"/>
</dbReference>
<evidence type="ECO:0008006" key="2">
    <source>
        <dbReference type="Google" id="ProtNLM"/>
    </source>
</evidence>
<accession>A0A382Z455</accession>
<sequence>MDRGKWSKKLSKADEKYHFPDGYKLLYSPWETLKKAKIAFISLNPGKPPKNAELKVVSDERGNSYEVEKEITESEITPQFLSLCKFLETSPNDVLTGTICPFRSANWKNFLDGSIFTDEQKRIGLSLGEEFWLDALKKINIIISVGNETTNLVVKILDAKKNLEISSGWGKVKLKRYANSQNKLIIHLPHLSRFLLFSRQNCIKPLETIFNK</sequence>
<dbReference type="AlphaFoldDB" id="A0A382Z455"/>
<gene>
    <name evidence="1" type="ORF">METZ01_LOCUS443105</name>
</gene>